<gene>
    <name evidence="11" type="primary">cobD</name>
    <name evidence="12" type="ORF">C7452_1488</name>
</gene>
<dbReference type="EMBL" id="QREL01000002">
    <property type="protein sequence ID" value="REE26517.1"/>
    <property type="molecule type" value="Genomic_DNA"/>
</dbReference>
<dbReference type="NCBIfam" id="TIGR00380">
    <property type="entry name" value="cobal_cbiB"/>
    <property type="match status" value="1"/>
</dbReference>
<evidence type="ECO:0000256" key="6">
    <source>
        <dbReference type="ARBA" id="ARBA00022475"/>
    </source>
</evidence>
<comment type="subcellular location">
    <subcellularLocation>
        <location evidence="2 11">Cell membrane</location>
        <topology evidence="2 11">Multi-pass membrane protein</topology>
    </subcellularLocation>
</comment>
<dbReference type="NCBIfam" id="NF002281">
    <property type="entry name" value="PRK01209.2-5"/>
    <property type="match status" value="1"/>
</dbReference>
<evidence type="ECO:0000256" key="7">
    <source>
        <dbReference type="ARBA" id="ARBA00022573"/>
    </source>
</evidence>
<feature type="transmembrane region" description="Helical" evidence="11">
    <location>
        <begin position="46"/>
        <end position="66"/>
    </location>
</feature>
<keyword evidence="6 11" id="KW-1003">Cell membrane</keyword>
<protein>
    <recommendedName>
        <fullName evidence="5 11">Probable cobalamin biosynthesis protein CobD</fullName>
    </recommendedName>
</protein>
<dbReference type="PANTHER" id="PTHR34308">
    <property type="entry name" value="COBALAMIN BIOSYNTHESIS PROTEIN CBIB"/>
    <property type="match status" value="1"/>
</dbReference>
<sequence length="297" mass="32147">MNEVSVLLLAVILDLLIGEPPHRLHPVVWMGSAVEWMRNILGNSRISGIILTIAVAAPFTLPLFLINHLQDPLNLIISSILLSAVISIRMLVTSALEVGGSLKEDIEDARKKLSMLVSRDTTSLSDEQITSAAIETLTENITDSVTAPIFYFILLGLPGAFLYRVVNTLDAMVGYLDSENRDIGWFPARLDDILNYIPSRITGVLMVPAALLLGMNWRGSFRILLRDARRTPSPNSGFTMAAAAGALSVQLEKPGVYVLGDPCDGLDNEKLLEAVKLSSLTLILFTAAAAGVMLVIP</sequence>
<feature type="transmembrane region" description="Helical" evidence="11">
    <location>
        <begin position="149"/>
        <end position="176"/>
    </location>
</feature>
<dbReference type="UniPathway" id="UPA00148"/>
<keyword evidence="10 11" id="KW-0472">Membrane</keyword>
<evidence type="ECO:0000313" key="12">
    <source>
        <dbReference type="EMBL" id="REE26517.1"/>
    </source>
</evidence>
<dbReference type="PANTHER" id="PTHR34308:SF1">
    <property type="entry name" value="COBALAMIN BIOSYNTHESIS PROTEIN CBIB"/>
    <property type="match status" value="1"/>
</dbReference>
<dbReference type="GO" id="GO:0048472">
    <property type="term" value="F:threonine-phosphate decarboxylase activity"/>
    <property type="evidence" value="ECO:0007669"/>
    <property type="project" value="InterPro"/>
</dbReference>
<evidence type="ECO:0000256" key="2">
    <source>
        <dbReference type="ARBA" id="ARBA00004651"/>
    </source>
</evidence>
<dbReference type="HAMAP" id="MF_00024">
    <property type="entry name" value="CobD_CbiB"/>
    <property type="match status" value="1"/>
</dbReference>
<keyword evidence="9 11" id="KW-1133">Transmembrane helix</keyword>
<evidence type="ECO:0000256" key="4">
    <source>
        <dbReference type="ARBA" id="ARBA00006263"/>
    </source>
</evidence>
<comment type="function">
    <text evidence="1 11">Converts cobyric acid to cobinamide by the addition of aminopropanol on the F carboxylic group.</text>
</comment>
<keyword evidence="13" id="KW-1185">Reference proteome</keyword>
<dbReference type="InterPro" id="IPR004485">
    <property type="entry name" value="Cobalamin_biosynth_CobD/CbiB"/>
</dbReference>
<organism evidence="12 13">
    <name type="scientific">Methanothermobacter defluvii</name>
    <dbReference type="NCBI Taxonomy" id="49339"/>
    <lineage>
        <taxon>Archaea</taxon>
        <taxon>Methanobacteriati</taxon>
        <taxon>Methanobacteriota</taxon>
        <taxon>Methanomada group</taxon>
        <taxon>Methanobacteria</taxon>
        <taxon>Methanobacteriales</taxon>
        <taxon>Methanobacteriaceae</taxon>
        <taxon>Methanothermobacter</taxon>
    </lineage>
</organism>
<comment type="pathway">
    <text evidence="3 11">Cofactor biosynthesis; adenosylcobalamin biosynthesis.</text>
</comment>
<evidence type="ECO:0000256" key="5">
    <source>
        <dbReference type="ARBA" id="ARBA00016185"/>
    </source>
</evidence>
<dbReference type="GO" id="GO:0005886">
    <property type="term" value="C:plasma membrane"/>
    <property type="evidence" value="ECO:0007669"/>
    <property type="project" value="UniProtKB-SubCell"/>
</dbReference>
<proteinExistence type="inferred from homology"/>
<evidence type="ECO:0000256" key="9">
    <source>
        <dbReference type="ARBA" id="ARBA00022989"/>
    </source>
</evidence>
<name>A0A371NBV8_9EURY</name>
<keyword evidence="8 11" id="KW-0812">Transmembrane</keyword>
<comment type="similarity">
    <text evidence="4 11">Belongs to the CobD/CbiB family.</text>
</comment>
<dbReference type="GeneID" id="301443154"/>
<dbReference type="RefSeq" id="WP_115892714.1">
    <property type="nucleotide sequence ID" value="NZ_QREL01000002.1"/>
</dbReference>
<dbReference type="AlphaFoldDB" id="A0A371NBV8"/>
<comment type="caution">
    <text evidence="11">Lacks conserved residue(s) required for the propagation of feature annotation.</text>
</comment>
<feature type="transmembrane region" description="Helical" evidence="11">
    <location>
        <begin position="277"/>
        <end position="296"/>
    </location>
</feature>
<accession>A0A371NBV8</accession>
<dbReference type="Pfam" id="PF03186">
    <property type="entry name" value="CobD_Cbib"/>
    <property type="match status" value="1"/>
</dbReference>
<dbReference type="GO" id="GO:0015420">
    <property type="term" value="F:ABC-type vitamin B12 transporter activity"/>
    <property type="evidence" value="ECO:0007669"/>
    <property type="project" value="UniProtKB-UniRule"/>
</dbReference>
<feature type="transmembrane region" description="Helical" evidence="11">
    <location>
        <begin position="73"/>
        <end position="92"/>
    </location>
</feature>
<comment type="caution">
    <text evidence="12">The sequence shown here is derived from an EMBL/GenBank/DDBJ whole genome shotgun (WGS) entry which is preliminary data.</text>
</comment>
<evidence type="ECO:0000256" key="10">
    <source>
        <dbReference type="ARBA" id="ARBA00023136"/>
    </source>
</evidence>
<evidence type="ECO:0000256" key="3">
    <source>
        <dbReference type="ARBA" id="ARBA00004953"/>
    </source>
</evidence>
<keyword evidence="7 11" id="KW-0169">Cobalamin biosynthesis</keyword>
<evidence type="ECO:0000313" key="13">
    <source>
        <dbReference type="Proteomes" id="UP000256864"/>
    </source>
</evidence>
<evidence type="ECO:0000256" key="11">
    <source>
        <dbReference type="HAMAP-Rule" id="MF_00024"/>
    </source>
</evidence>
<reference evidence="12 13" key="1">
    <citation type="submission" date="2018-07" db="EMBL/GenBank/DDBJ databases">
        <title>Genomic Encyclopedia of Type Strains, Phase IV (KMG-IV): sequencing the most valuable type-strain genomes for metagenomic binning, comparative biology and taxonomic classification.</title>
        <authorList>
            <person name="Goeker M."/>
        </authorList>
    </citation>
    <scope>NUCLEOTIDE SEQUENCE [LARGE SCALE GENOMIC DNA]</scope>
    <source>
        <strain evidence="12 13">DSM 7466</strain>
    </source>
</reference>
<evidence type="ECO:0000256" key="8">
    <source>
        <dbReference type="ARBA" id="ARBA00022692"/>
    </source>
</evidence>
<dbReference type="GO" id="GO:0009236">
    <property type="term" value="P:cobalamin biosynthetic process"/>
    <property type="evidence" value="ECO:0007669"/>
    <property type="project" value="UniProtKB-UniRule"/>
</dbReference>
<dbReference type="Proteomes" id="UP000256864">
    <property type="component" value="Unassembled WGS sequence"/>
</dbReference>
<evidence type="ECO:0000256" key="1">
    <source>
        <dbReference type="ARBA" id="ARBA00003384"/>
    </source>
</evidence>